<dbReference type="EMBL" id="NCKV01004311">
    <property type="protein sequence ID" value="RWS24871.1"/>
    <property type="molecule type" value="Genomic_DNA"/>
</dbReference>
<dbReference type="Pfam" id="PF21581">
    <property type="entry name" value="SCD"/>
    <property type="match status" value="1"/>
</dbReference>
<evidence type="ECO:0000256" key="3">
    <source>
        <dbReference type="SAM" id="MobiDB-lite"/>
    </source>
</evidence>
<reference evidence="5 6" key="1">
    <citation type="journal article" date="2018" name="Gigascience">
        <title>Genomes of trombidid mites reveal novel predicted allergens and laterally-transferred genes associated with secondary metabolism.</title>
        <authorList>
            <person name="Dong X."/>
            <person name="Chaisiri K."/>
            <person name="Xia D."/>
            <person name="Armstrong S.D."/>
            <person name="Fang Y."/>
            <person name="Donnelly M.J."/>
            <person name="Kadowaki T."/>
            <person name="McGarry J.W."/>
            <person name="Darby A.C."/>
            <person name="Makepeace B.L."/>
        </authorList>
    </citation>
    <scope>NUCLEOTIDE SEQUENCE [LARGE SCALE GENOMIC DNA]</scope>
    <source>
        <strain evidence="5">UoL-UT</strain>
    </source>
</reference>
<dbReference type="Proteomes" id="UP000288716">
    <property type="component" value="Unassembled WGS sequence"/>
</dbReference>
<feature type="region of interest" description="Disordered" evidence="3">
    <location>
        <begin position="1"/>
        <end position="104"/>
    </location>
</feature>
<sequence>MPRGRRARNENDANTSSLGENESEEQSSFSQQDEEYIPEQSQDDSVETSEDFGDEPNSTVLGSGRKRGRGRARGGRGGRGANRNNQRSFSRTNIETANKSTEDSNTLFEHVKQGRAALQSVVDEWIETYRQDREGASLELMQFFIRSSGCKGKITHQMRETMDNAQIIRQLVEEFDDEAGGDYPLIMTGPQWKKFRGSFCEFVHTLVKQCQYSIIYDQYLMESIISLLITLSDSQARAFRHTATLAAMKLMTALVDVALTLSINLDNTQRQYESERQKTREKRANDRLDMLMSKRQELEENMDDIRTMLGYLFKSIFVHRYRDTVPEIRSLCMCEIGTWMKRFPNHFLDDSYLKYVGWTLHDKVGDVRLKCLQSLLPLYETEEIASKMELFTNKFKDRIVAMTLDKEYEVAVQAVKLIISIHKCHKEVLTDKDCEHVYELVYATHRAVAQAAGEFLNERLFQVDEEATANLRSRRGKKRSPYTPLVRDLIQFYIESELHEHGAYLVDSLIESHSMMKDWECMTDLLLEEPGQDEEPLDDRQETSLIEIMVCCVKQAATGEPPIGRGPVRKQISTKEAKQVQDDKNRISEHFIQTLPALLDKYKTDPEKIANLMSIPQYFDLSHFTQNQDQLETLLKLVNEVIEIHSDGEVLEACAKTYEYLHDENFTFSRSVWLSKSSLIDTLAAKYKSAAENFTMNPQGHDEVALTNLVLKKIGVFYSCHDLTTWGLWDDMFERWIKAANYENYGVPVEAVKNAIIACHMGLIWELHLLSESRSQNAQNLRVKLYDFMSEMRTLLNHQSDELEEEAFTTICDLLIIFSYNLETESPSVAPLVYKPDRSLIQQLETFILQKVFIDEDENEADDTDIQSNVKIEKIHKKRHFLSAYSKLVVYNIIPIRQAACVIKHYVKFYNDYGDIIKTTLGKAREINKIICAKTMASALIEVFLELQNESSMNPNAFTKQDDNFQALKELAKRFALSFGLDNHKNRDAVAALHREGIHFTFNTVENPENPLGPPPNLPFLEILSEFSNKLIRQDKKTVLMYLDRYVKNALPGVHNDEWQPLMSYRSSLMQHNEFDIPLNRAPGRQYRGRKRTRDDDDEDNVDEDQIERESEAGSEVAE</sequence>
<dbReference type="PANTHER" id="PTHR11199:SF0">
    <property type="entry name" value="LD34181P-RELATED"/>
    <property type="match status" value="1"/>
</dbReference>
<feature type="domain" description="SCD" evidence="4">
    <location>
        <begin position="317"/>
        <end position="402"/>
    </location>
</feature>
<protein>
    <submittedName>
        <fullName evidence="5">Cohesin subunit SA-1-like protein</fullName>
    </submittedName>
</protein>
<evidence type="ECO:0000313" key="6">
    <source>
        <dbReference type="Proteomes" id="UP000288716"/>
    </source>
</evidence>
<keyword evidence="2" id="KW-0175">Coiled coil</keyword>
<evidence type="ECO:0000256" key="1">
    <source>
        <dbReference type="ARBA" id="ARBA00005486"/>
    </source>
</evidence>
<evidence type="ECO:0000313" key="5">
    <source>
        <dbReference type="EMBL" id="RWS24871.1"/>
    </source>
</evidence>
<proteinExistence type="inferred from homology"/>
<feature type="coiled-coil region" evidence="2">
    <location>
        <begin position="265"/>
        <end position="308"/>
    </location>
</feature>
<feature type="compositionally biased region" description="Acidic residues" evidence="3">
    <location>
        <begin position="1096"/>
        <end position="1107"/>
    </location>
</feature>
<dbReference type="InterPro" id="IPR016024">
    <property type="entry name" value="ARM-type_fold"/>
</dbReference>
<gene>
    <name evidence="5" type="ORF">B4U80_02568</name>
</gene>
<dbReference type="STRING" id="299467.A0A443SBD1"/>
<feature type="compositionally biased region" description="Basic residues" evidence="3">
    <location>
        <begin position="64"/>
        <end position="76"/>
    </location>
</feature>
<feature type="compositionally biased region" description="Acidic residues" evidence="3">
    <location>
        <begin position="32"/>
        <end position="54"/>
    </location>
</feature>
<dbReference type="GO" id="GO:0000785">
    <property type="term" value="C:chromatin"/>
    <property type="evidence" value="ECO:0007669"/>
    <property type="project" value="TreeGrafter"/>
</dbReference>
<dbReference type="PROSITE" id="PS51425">
    <property type="entry name" value="SCD"/>
    <property type="match status" value="1"/>
</dbReference>
<evidence type="ECO:0000256" key="2">
    <source>
        <dbReference type="SAM" id="Coils"/>
    </source>
</evidence>
<dbReference type="GO" id="GO:0005634">
    <property type="term" value="C:nucleus"/>
    <property type="evidence" value="ECO:0007669"/>
    <property type="project" value="TreeGrafter"/>
</dbReference>
<accession>A0A443SBD1</accession>
<keyword evidence="6" id="KW-1185">Reference proteome</keyword>
<dbReference type="PANTHER" id="PTHR11199">
    <property type="entry name" value="STROMAL ANTIGEN"/>
    <property type="match status" value="1"/>
</dbReference>
<dbReference type="InterPro" id="IPR013721">
    <property type="entry name" value="STAG"/>
</dbReference>
<feature type="compositionally biased region" description="Polar residues" evidence="3">
    <location>
        <begin position="88"/>
        <end position="104"/>
    </location>
</feature>
<dbReference type="InterPro" id="IPR056396">
    <property type="entry name" value="HEAT_SCC3-SA"/>
</dbReference>
<dbReference type="AlphaFoldDB" id="A0A443SBD1"/>
<dbReference type="InterPro" id="IPR011989">
    <property type="entry name" value="ARM-like"/>
</dbReference>
<dbReference type="GO" id="GO:0008278">
    <property type="term" value="C:cohesin complex"/>
    <property type="evidence" value="ECO:0007669"/>
    <property type="project" value="TreeGrafter"/>
</dbReference>
<name>A0A443SBD1_9ACAR</name>
<organism evidence="5 6">
    <name type="scientific">Leptotrombidium deliense</name>
    <dbReference type="NCBI Taxonomy" id="299467"/>
    <lineage>
        <taxon>Eukaryota</taxon>
        <taxon>Metazoa</taxon>
        <taxon>Ecdysozoa</taxon>
        <taxon>Arthropoda</taxon>
        <taxon>Chelicerata</taxon>
        <taxon>Arachnida</taxon>
        <taxon>Acari</taxon>
        <taxon>Acariformes</taxon>
        <taxon>Trombidiformes</taxon>
        <taxon>Prostigmata</taxon>
        <taxon>Anystina</taxon>
        <taxon>Parasitengona</taxon>
        <taxon>Trombiculoidea</taxon>
        <taxon>Trombiculidae</taxon>
        <taxon>Leptotrombidium</taxon>
    </lineage>
</organism>
<dbReference type="GO" id="GO:0003682">
    <property type="term" value="F:chromatin binding"/>
    <property type="evidence" value="ECO:0007669"/>
    <property type="project" value="TreeGrafter"/>
</dbReference>
<dbReference type="VEuPathDB" id="VectorBase:LDEU007168"/>
<comment type="caution">
    <text evidence="5">The sequence shown here is derived from an EMBL/GenBank/DDBJ whole genome shotgun (WGS) entry which is preliminary data.</text>
</comment>
<dbReference type="InterPro" id="IPR020839">
    <property type="entry name" value="SCD"/>
</dbReference>
<dbReference type="OrthoDB" id="498590at2759"/>
<dbReference type="InterPro" id="IPR039662">
    <property type="entry name" value="Cohesin_Scc3/SA"/>
</dbReference>
<dbReference type="Pfam" id="PF08514">
    <property type="entry name" value="STAG"/>
    <property type="match status" value="1"/>
</dbReference>
<dbReference type="Gene3D" id="1.25.10.10">
    <property type="entry name" value="Leucine-rich Repeat Variant"/>
    <property type="match status" value="1"/>
</dbReference>
<feature type="region of interest" description="Disordered" evidence="3">
    <location>
        <begin position="1076"/>
        <end position="1119"/>
    </location>
</feature>
<dbReference type="GO" id="GO:0007062">
    <property type="term" value="P:sister chromatid cohesion"/>
    <property type="evidence" value="ECO:0007669"/>
    <property type="project" value="UniProtKB-ARBA"/>
</dbReference>
<comment type="similarity">
    <text evidence="1">Belongs to the SCC3 family.</text>
</comment>
<dbReference type="SUPFAM" id="SSF48371">
    <property type="entry name" value="ARM repeat"/>
    <property type="match status" value="1"/>
</dbReference>
<dbReference type="Pfam" id="PF24571">
    <property type="entry name" value="HEAT_SCC3-SA"/>
    <property type="match status" value="1"/>
</dbReference>
<evidence type="ECO:0000259" key="4">
    <source>
        <dbReference type="PROSITE" id="PS51425"/>
    </source>
</evidence>